<dbReference type="InterPro" id="IPR019393">
    <property type="entry name" value="WASH_strumpellin"/>
</dbReference>
<dbReference type="EMBL" id="KB740635">
    <property type="protein sequence ID" value="ENN79876.1"/>
    <property type="molecule type" value="Genomic_DNA"/>
</dbReference>
<dbReference type="GO" id="GO:0005768">
    <property type="term" value="C:endosome"/>
    <property type="evidence" value="ECO:0007669"/>
    <property type="project" value="TreeGrafter"/>
</dbReference>
<evidence type="ECO:0000313" key="2">
    <source>
        <dbReference type="EMBL" id="ENN79876.1"/>
    </source>
</evidence>
<evidence type="ECO:0008006" key="5">
    <source>
        <dbReference type="Google" id="ProtNLM"/>
    </source>
</evidence>
<comment type="similarity">
    <text evidence="1">Belongs to the strumpellin family.</text>
</comment>
<dbReference type="GO" id="GO:0071203">
    <property type="term" value="C:WASH complex"/>
    <property type="evidence" value="ECO:0007669"/>
    <property type="project" value="InterPro"/>
</dbReference>
<dbReference type="HOGENOM" id="CLU_004021_1_0_1"/>
<dbReference type="Proteomes" id="UP000019118">
    <property type="component" value="Unassembled WGS sequence"/>
</dbReference>
<evidence type="ECO:0000313" key="4">
    <source>
        <dbReference type="Proteomes" id="UP000019118"/>
    </source>
</evidence>
<dbReference type="GO" id="GO:0007032">
    <property type="term" value="P:endosome organization"/>
    <property type="evidence" value="ECO:0007669"/>
    <property type="project" value="TreeGrafter"/>
</dbReference>
<name>N6UGW0_DENPD</name>
<dbReference type="GO" id="GO:0140285">
    <property type="term" value="P:endosome fission"/>
    <property type="evidence" value="ECO:0007669"/>
    <property type="project" value="TreeGrafter"/>
</dbReference>
<keyword evidence="4" id="KW-1185">Reference proteome</keyword>
<dbReference type="GO" id="GO:0030041">
    <property type="term" value="P:actin filament polymerization"/>
    <property type="evidence" value="ECO:0007669"/>
    <property type="project" value="TreeGrafter"/>
</dbReference>
<gene>
    <name evidence="3" type="primary">109534365</name>
    <name evidence="2" type="ORF">YQE_03695</name>
</gene>
<feature type="non-terminal residue" evidence="2">
    <location>
        <position position="1"/>
    </location>
</feature>
<organism evidence="2">
    <name type="scientific">Dendroctonus ponderosae</name>
    <name type="common">Mountain pine beetle</name>
    <dbReference type="NCBI Taxonomy" id="77166"/>
    <lineage>
        <taxon>Eukaryota</taxon>
        <taxon>Metazoa</taxon>
        <taxon>Ecdysozoa</taxon>
        <taxon>Arthropoda</taxon>
        <taxon>Hexapoda</taxon>
        <taxon>Insecta</taxon>
        <taxon>Pterygota</taxon>
        <taxon>Neoptera</taxon>
        <taxon>Endopterygota</taxon>
        <taxon>Coleoptera</taxon>
        <taxon>Polyphaga</taxon>
        <taxon>Cucujiformia</taxon>
        <taxon>Curculionidae</taxon>
        <taxon>Scolytinae</taxon>
        <taxon>Dendroctonus</taxon>
    </lineage>
</organism>
<evidence type="ECO:0000313" key="3">
    <source>
        <dbReference type="EnsemblMetazoa" id="XP_019755580.1"/>
    </source>
</evidence>
<dbReference type="AlphaFoldDB" id="N6UGW0"/>
<evidence type="ECO:0000256" key="1">
    <source>
        <dbReference type="ARBA" id="ARBA00006224"/>
    </source>
</evidence>
<dbReference type="Pfam" id="PF10266">
    <property type="entry name" value="Strumpellin"/>
    <property type="match status" value="1"/>
</dbReference>
<dbReference type="GO" id="GO:0051125">
    <property type="term" value="P:regulation of actin nucleation"/>
    <property type="evidence" value="ECO:0007669"/>
    <property type="project" value="TreeGrafter"/>
</dbReference>
<reference evidence="3" key="2">
    <citation type="submission" date="2024-08" db="UniProtKB">
        <authorList>
            <consortium name="EnsemblMetazoa"/>
        </authorList>
    </citation>
    <scope>IDENTIFICATION</scope>
</reference>
<dbReference type="OMA" id="FFPDNWV"/>
<dbReference type="PANTHER" id="PTHR15691:SF6">
    <property type="entry name" value="WASH COMPLEX SUBUNIT 5"/>
    <property type="match status" value="1"/>
</dbReference>
<dbReference type="OrthoDB" id="565118at2759"/>
<protein>
    <recommendedName>
        <fullName evidence="5">WASH complex subunit strumpellin</fullName>
    </recommendedName>
</protein>
<proteinExistence type="inferred from homology"/>
<dbReference type="EnsemblMetazoa" id="XM_019900021.1">
    <property type="protein sequence ID" value="XP_019755580.1"/>
    <property type="gene ID" value="LOC109534365"/>
</dbReference>
<sequence length="1152" mass="133468">MQDFLAENNACGQTLLLLVSRGNAIIAELLRLKNFIPQVYRLDSKEDVQKYGEIILDFSYLRTSEAHELKVENNEALRELDEEFRDNYIEIIKRFYLLFESIHTYITDLNHYVEELEEGVYIHQSLEIVFQDAEGKQLLCEGLFLFGLMLIMVDAYIDGPIRERLLISYNRYTPQRRDTQSSFDEVCKLLMDTSYNTARRLQNYPEDYFRRVPVNSTYVEMVIGRLRSDDIYAQMSVYPLPKHRSTALSHQASMLYICLFFSPAILHFECAVMREIVDKYFPDNWIVSVYMGFIVNLADTWDNFKAAKQALNNTLQLTNLKHYSATYGQKVPELLKSSNSLLKEGTVTRESLLKDIQGIVNTLRECNVALRWLVLHTVVKPGTAEKNKRLKQYRDMVIAESNCDQTSVFKLLLNTAQLELVTKELYKGLMSEKDTQWESLKEASHKGLLELADVFSGTQALSRVKKNEDLEQWFREIAKQVQDLTRENSGSSMKLVQLIQALEDVQEFEQMSNNMQVVQFLTEIRKDLDQMIRTMNIKEDVLINLQIIGDLSYAWELIDFYTNIMQNGIKREPKLVTKLRAVFLKLASAVELPLLRINQAHSEDLISVSEYYSKELEIYVRKVLQIIPSTMFEKLARIIEMQTNVIKELPSRVDKDKLKEFAQLDERFEFAELTHSVSIFSQGMRLMKSTLVGVVCLDPKQLLEDGIRKELVQHISNALHKEFTFSPKPKQDELETKLKSLGLVMDGYKRSFEYIQDYININGLKIWQQEVTRIVNYNVEQECNGFLRNKIHPWQSAYQNRYVPIPIYPPQDQSENFIGRLAREVIRLTDPRSSAVYLSTTSTWYDIKLHKPVLTKETIASIAQTVEVTGLVGLDRLFSFMITAALQRIMAYLENKNINTSWINVLSAIQNDMNQQPESPSNPLKTYQTYVNRTTKIWTEFLDKALLVGQLQLLRNLIAFHLNKSCRFNAKNLESSLRSLNKSLLLDLKQNQPLPPEDVMKKLSEYFDYAGLNEPFSKVYVPTKNNPNHCITLFLFVLAHIRLMFLPQNLATLPKRTSEQLDGVALSVGVHTILKQFHCTINDGFIKLVADYVLQLSKQNGAKAPEVLPEVIMMINFMDCYTDYSEASRTFYRQRLPEEILLIQQSLISSNV</sequence>
<reference evidence="2 4" key="1">
    <citation type="journal article" date="2013" name="Genome Biol.">
        <title>Draft genome of the mountain pine beetle, Dendroctonus ponderosae Hopkins, a major forest pest.</title>
        <authorList>
            <person name="Keeling C.I."/>
            <person name="Yuen M.M."/>
            <person name="Liao N.Y."/>
            <person name="Docking T.R."/>
            <person name="Chan S.K."/>
            <person name="Taylor G.A."/>
            <person name="Palmquist D.L."/>
            <person name="Jackman S.D."/>
            <person name="Nguyen A."/>
            <person name="Li M."/>
            <person name="Henderson H."/>
            <person name="Janes J.K."/>
            <person name="Zhao Y."/>
            <person name="Pandoh P."/>
            <person name="Moore R."/>
            <person name="Sperling F.A."/>
            <person name="Huber D.P."/>
            <person name="Birol I."/>
            <person name="Jones S.J."/>
            <person name="Bohlmann J."/>
        </authorList>
    </citation>
    <scope>NUCLEOTIDE SEQUENCE</scope>
</reference>
<dbReference type="PANTHER" id="PTHR15691">
    <property type="entry name" value="WASH COMPLEX SUBUNIT 5"/>
    <property type="match status" value="1"/>
</dbReference>
<accession>N6UGW0</accession>